<protein>
    <submittedName>
        <fullName evidence="2">Uncharacterized protein</fullName>
    </submittedName>
</protein>
<feature type="compositionally biased region" description="Pro residues" evidence="1">
    <location>
        <begin position="310"/>
        <end position="320"/>
    </location>
</feature>
<feature type="region of interest" description="Disordered" evidence="1">
    <location>
        <begin position="1"/>
        <end position="20"/>
    </location>
</feature>
<feature type="compositionally biased region" description="Basic residues" evidence="1">
    <location>
        <begin position="176"/>
        <end position="193"/>
    </location>
</feature>
<feature type="region of interest" description="Disordered" evidence="1">
    <location>
        <begin position="283"/>
        <end position="356"/>
    </location>
</feature>
<evidence type="ECO:0000256" key="1">
    <source>
        <dbReference type="SAM" id="MobiDB-lite"/>
    </source>
</evidence>
<sequence>LILNEMERAEMERERPPPRDTLADIRRVLLEDAEDEGIVLKKPVPAWRAMPPPRRAGGAGGEESPAREGDTSVYQLFNRPMSMDDDFDRFSGPSTNFAQSESEKILSLEAQLALLTRQLNTIMTNGGMTMGGGGESQRESRSVSRSHSRASLHPSQQMMMSTTLNGSYGQLPGLSSHHHQQHYHHQRHHRNHAQGHPLSPPSPSPPSDDDGVYMYNDDSASSYASPSHTTIPLPPPLPTSLSGRREGAMMMSGGAIPPAPPLQPFLLQAPPLGAQTGAATLATSPATSTLVPFNDEDSEGERGRRSLSPPYSPLPPPPPAVVQQKRRSATAAAAAETGMQRVNTQESALSSSGSRSFLDDINARNFKLRKTSSEKSPSDSVRSSSSSEETEHDENSVGPLVKPTTRQLLTRKESLKRVSADRSPGGTPQNRYRRRAPSLGQDGGRTLFKGDYLAAALAKQFNTIHVNEEDDDQSITAGDQSWLDE</sequence>
<comment type="caution">
    <text evidence="2">The sequence shown here is derived from an EMBL/GenBank/DDBJ whole genome shotgun (WGS) entry which is preliminary data.</text>
</comment>
<name>A0AAN5CT41_9BILA</name>
<dbReference type="EMBL" id="BTRK01000004">
    <property type="protein sequence ID" value="GMR50156.1"/>
    <property type="molecule type" value="Genomic_DNA"/>
</dbReference>
<reference evidence="3" key="1">
    <citation type="submission" date="2022-10" db="EMBL/GenBank/DDBJ databases">
        <title>Genome assembly of Pristionchus species.</title>
        <authorList>
            <person name="Yoshida K."/>
            <person name="Sommer R.J."/>
        </authorList>
    </citation>
    <scope>NUCLEOTIDE SEQUENCE [LARGE SCALE GENOMIC DNA]</scope>
    <source>
        <strain evidence="3">RS5460</strain>
    </source>
</reference>
<feature type="compositionally biased region" description="Basic and acidic residues" evidence="1">
    <location>
        <begin position="410"/>
        <end position="420"/>
    </location>
</feature>
<feature type="compositionally biased region" description="Low complexity" evidence="1">
    <location>
        <begin position="347"/>
        <end position="356"/>
    </location>
</feature>
<evidence type="ECO:0000313" key="3">
    <source>
        <dbReference type="Proteomes" id="UP001328107"/>
    </source>
</evidence>
<dbReference type="Proteomes" id="UP001328107">
    <property type="component" value="Unassembled WGS sequence"/>
</dbReference>
<feature type="region of interest" description="Disordered" evidence="1">
    <location>
        <begin position="368"/>
        <end position="445"/>
    </location>
</feature>
<feature type="compositionally biased region" description="Polar residues" evidence="1">
    <location>
        <begin position="153"/>
        <end position="168"/>
    </location>
</feature>
<feature type="compositionally biased region" description="Low complexity" evidence="1">
    <location>
        <begin position="378"/>
        <end position="387"/>
    </location>
</feature>
<keyword evidence="3" id="KW-1185">Reference proteome</keyword>
<proteinExistence type="predicted"/>
<dbReference type="AlphaFoldDB" id="A0AAN5CT41"/>
<organism evidence="2 3">
    <name type="scientific">Pristionchus mayeri</name>
    <dbReference type="NCBI Taxonomy" id="1317129"/>
    <lineage>
        <taxon>Eukaryota</taxon>
        <taxon>Metazoa</taxon>
        <taxon>Ecdysozoa</taxon>
        <taxon>Nematoda</taxon>
        <taxon>Chromadorea</taxon>
        <taxon>Rhabditida</taxon>
        <taxon>Rhabditina</taxon>
        <taxon>Diplogasteromorpha</taxon>
        <taxon>Diplogasteroidea</taxon>
        <taxon>Neodiplogasteridae</taxon>
        <taxon>Pristionchus</taxon>
    </lineage>
</organism>
<gene>
    <name evidence="2" type="ORF">PMAYCL1PPCAC_20351</name>
</gene>
<feature type="region of interest" description="Disordered" evidence="1">
    <location>
        <begin position="466"/>
        <end position="485"/>
    </location>
</feature>
<feature type="region of interest" description="Disordered" evidence="1">
    <location>
        <begin position="44"/>
        <end position="70"/>
    </location>
</feature>
<feature type="non-terminal residue" evidence="2">
    <location>
        <position position="1"/>
    </location>
</feature>
<evidence type="ECO:0000313" key="2">
    <source>
        <dbReference type="EMBL" id="GMR50156.1"/>
    </source>
</evidence>
<feature type="region of interest" description="Disordered" evidence="1">
    <location>
        <begin position="125"/>
        <end position="256"/>
    </location>
</feature>
<accession>A0AAN5CT41</accession>